<reference evidence="1" key="1">
    <citation type="submission" date="2021-02" db="EMBL/GenBank/DDBJ databases">
        <authorList>
            <person name="Nowell W R."/>
        </authorList>
    </citation>
    <scope>NUCLEOTIDE SEQUENCE</scope>
</reference>
<dbReference type="Proteomes" id="UP000676336">
    <property type="component" value="Unassembled WGS sequence"/>
</dbReference>
<dbReference type="EMBL" id="CAJOBI010043897">
    <property type="protein sequence ID" value="CAF4337935.1"/>
    <property type="molecule type" value="Genomic_DNA"/>
</dbReference>
<name>A0A8S2UI71_9BILA</name>
<dbReference type="SUPFAM" id="SSF57184">
    <property type="entry name" value="Growth factor receptor domain"/>
    <property type="match status" value="1"/>
</dbReference>
<evidence type="ECO:0000313" key="1">
    <source>
        <dbReference type="EMBL" id="CAF4337935.1"/>
    </source>
</evidence>
<dbReference type="EMBL" id="CAJOBJ010047904">
    <property type="protein sequence ID" value="CAF4359694.1"/>
    <property type="molecule type" value="Genomic_DNA"/>
</dbReference>
<evidence type="ECO:0000313" key="5">
    <source>
        <dbReference type="Proteomes" id="UP000676336"/>
    </source>
</evidence>
<dbReference type="InterPro" id="IPR009030">
    <property type="entry name" value="Growth_fac_rcpt_cys_sf"/>
</dbReference>
<feature type="non-terminal residue" evidence="1">
    <location>
        <position position="67"/>
    </location>
</feature>
<dbReference type="AlphaFoldDB" id="A0A8S2UI71"/>
<evidence type="ECO:0000313" key="4">
    <source>
        <dbReference type="EMBL" id="CAF4359694.1"/>
    </source>
</evidence>
<comment type="caution">
    <text evidence="1">The sequence shown here is derived from an EMBL/GenBank/DDBJ whole genome shotgun (WGS) entry which is preliminary data.</text>
</comment>
<protein>
    <submittedName>
        <fullName evidence="1">Uncharacterized protein</fullName>
    </submittedName>
</protein>
<dbReference type="EMBL" id="CAJOBI010044169">
    <property type="protein sequence ID" value="CAF4339160.1"/>
    <property type="molecule type" value="Genomic_DNA"/>
</dbReference>
<organism evidence="1 5">
    <name type="scientific">Rotaria magnacalcarata</name>
    <dbReference type="NCBI Taxonomy" id="392030"/>
    <lineage>
        <taxon>Eukaryota</taxon>
        <taxon>Metazoa</taxon>
        <taxon>Spiralia</taxon>
        <taxon>Gnathifera</taxon>
        <taxon>Rotifera</taxon>
        <taxon>Eurotatoria</taxon>
        <taxon>Bdelloidea</taxon>
        <taxon>Philodinida</taxon>
        <taxon>Philodinidae</taxon>
        <taxon>Rotaria</taxon>
    </lineage>
</organism>
<dbReference type="Gene3D" id="2.10.220.10">
    <property type="entry name" value="Hormone Receptor, Insulin-like Growth Factor Receptor 1, Chain A, domain 2"/>
    <property type="match status" value="1"/>
</dbReference>
<gene>
    <name evidence="3" type="ORF">GIL414_LOCUS28286</name>
    <name evidence="4" type="ORF">GIL414_LOCUS28347</name>
    <name evidence="1" type="ORF">SMN809_LOCUS27672</name>
    <name evidence="2" type="ORF">SMN809_LOCUS27723</name>
</gene>
<evidence type="ECO:0000313" key="2">
    <source>
        <dbReference type="EMBL" id="CAF4339160.1"/>
    </source>
</evidence>
<accession>A0A8S2UI71</accession>
<sequence>MTSSFRSIRQDRKLRKCVRCKSDCTSCDTNSYVCSSCPNGYALKDTDCVKAAQECKSEEYFDFTTNT</sequence>
<dbReference type="Proteomes" id="UP000681720">
    <property type="component" value="Unassembled WGS sequence"/>
</dbReference>
<proteinExistence type="predicted"/>
<dbReference type="EMBL" id="CAJOBJ010047629">
    <property type="protein sequence ID" value="CAF4358301.1"/>
    <property type="molecule type" value="Genomic_DNA"/>
</dbReference>
<evidence type="ECO:0000313" key="3">
    <source>
        <dbReference type="EMBL" id="CAF4358301.1"/>
    </source>
</evidence>